<dbReference type="EMBL" id="JAUMVS010000012">
    <property type="protein sequence ID" value="MDO4841352.1"/>
    <property type="molecule type" value="Genomic_DNA"/>
</dbReference>
<evidence type="ECO:0000256" key="3">
    <source>
        <dbReference type="ARBA" id="ARBA00018787"/>
    </source>
</evidence>
<evidence type="ECO:0000256" key="2">
    <source>
        <dbReference type="ARBA" id="ARBA00009008"/>
    </source>
</evidence>
<dbReference type="PANTHER" id="PTHR35794">
    <property type="entry name" value="CELL DIVISION PROTEIN DIVIVA"/>
    <property type="match status" value="1"/>
</dbReference>
<evidence type="ECO:0000256" key="7">
    <source>
        <dbReference type="ARBA" id="ARBA00023306"/>
    </source>
</evidence>
<organism evidence="10 11">
    <name type="scientific">Phoenicibacter congonensis</name>
    <dbReference type="NCBI Taxonomy" id="1944646"/>
    <lineage>
        <taxon>Bacteria</taxon>
        <taxon>Bacillati</taxon>
        <taxon>Actinomycetota</taxon>
        <taxon>Coriobacteriia</taxon>
        <taxon>Eggerthellales</taxon>
        <taxon>Eggerthellaceae</taxon>
        <taxon>Phoenicibacter</taxon>
    </lineage>
</organism>
<sequence>MPISVSDIDNVSFAITKKGYDVDEVDVFLEKVANGVGELINTIENLRAQLDNAEQSDFVVDEVEEEVFDDSSEDFDDLGDDAKKIIAEKESLINKLQDQLQAKQADDAAISQALIVAQRSADEIVAKANTKADITIQDAHDEADRIVNRAESEKQNILAAISKLEENRETCRNNYADMLRDFIEDANLKLNNLGFDDDVSAIPYEDIQPAVSEPIAFEDIQTPVDLGQTTAVEPIGVVEKDMSGFGVLSDEDDDID</sequence>
<comment type="similarity">
    <text evidence="2">Belongs to the DivIVA family.</text>
</comment>
<comment type="caution">
    <text evidence="10">The sequence shown here is derived from an EMBL/GenBank/DDBJ whole genome shotgun (WGS) entry which is preliminary data.</text>
</comment>
<feature type="coiled-coil region" evidence="9">
    <location>
        <begin position="136"/>
        <end position="181"/>
    </location>
</feature>
<reference evidence="10" key="1">
    <citation type="submission" date="2023-07" db="EMBL/GenBank/DDBJ databases">
        <title>Between Cages and Wild: Unraveling the Impact of Captivity on Animal Microbiomes and Antimicrobial Resistance.</title>
        <authorList>
            <person name="Schmartz G.P."/>
            <person name="Rehner J."/>
            <person name="Schuff M.J."/>
            <person name="Becker S.L."/>
            <person name="Kravczyk M."/>
            <person name="Gurevich A."/>
            <person name="Francke R."/>
            <person name="Mueller R."/>
            <person name="Keller V."/>
            <person name="Keller A."/>
        </authorList>
    </citation>
    <scope>NUCLEOTIDE SEQUENCE</scope>
    <source>
        <strain evidence="10">S12M_St_49</strain>
    </source>
</reference>
<keyword evidence="11" id="KW-1185">Reference proteome</keyword>
<dbReference type="NCBIfam" id="TIGR03544">
    <property type="entry name" value="DivI1A_domain"/>
    <property type="match status" value="1"/>
</dbReference>
<evidence type="ECO:0000256" key="1">
    <source>
        <dbReference type="ARBA" id="ARBA00004496"/>
    </source>
</evidence>
<dbReference type="GO" id="GO:0051301">
    <property type="term" value="P:cell division"/>
    <property type="evidence" value="ECO:0007669"/>
    <property type="project" value="UniProtKB-KW"/>
</dbReference>
<dbReference type="InterPro" id="IPR019933">
    <property type="entry name" value="DivIVA_domain"/>
</dbReference>
<protein>
    <recommendedName>
        <fullName evidence="3">Cell wall synthesis protein Wag31</fullName>
    </recommendedName>
    <alternativeName>
        <fullName evidence="8">Antigen 84</fullName>
    </alternativeName>
</protein>
<evidence type="ECO:0000256" key="9">
    <source>
        <dbReference type="SAM" id="Coils"/>
    </source>
</evidence>
<name>A0AA43RKX4_9ACTN</name>
<dbReference type="Pfam" id="PF05103">
    <property type="entry name" value="DivIVA"/>
    <property type="match status" value="2"/>
</dbReference>
<evidence type="ECO:0000256" key="5">
    <source>
        <dbReference type="ARBA" id="ARBA00022618"/>
    </source>
</evidence>
<evidence type="ECO:0000256" key="6">
    <source>
        <dbReference type="ARBA" id="ARBA00023054"/>
    </source>
</evidence>
<dbReference type="GO" id="GO:0005737">
    <property type="term" value="C:cytoplasm"/>
    <property type="evidence" value="ECO:0007669"/>
    <property type="project" value="UniProtKB-SubCell"/>
</dbReference>
<evidence type="ECO:0000313" key="11">
    <source>
        <dbReference type="Proteomes" id="UP001168575"/>
    </source>
</evidence>
<keyword evidence="5" id="KW-0132">Cell division</keyword>
<proteinExistence type="inferred from homology"/>
<dbReference type="InterPro" id="IPR007793">
    <property type="entry name" value="DivIVA_fam"/>
</dbReference>
<keyword evidence="7" id="KW-0131">Cell cycle</keyword>
<comment type="subcellular location">
    <subcellularLocation>
        <location evidence="1">Cytoplasm</location>
    </subcellularLocation>
</comment>
<evidence type="ECO:0000256" key="8">
    <source>
        <dbReference type="ARBA" id="ARBA00031737"/>
    </source>
</evidence>
<dbReference type="PANTHER" id="PTHR35794:SF2">
    <property type="entry name" value="CELL DIVISION PROTEIN DIVIVA"/>
    <property type="match status" value="1"/>
</dbReference>
<evidence type="ECO:0000313" key="10">
    <source>
        <dbReference type="EMBL" id="MDO4841352.1"/>
    </source>
</evidence>
<keyword evidence="6 9" id="KW-0175">Coiled coil</keyword>
<dbReference type="AlphaFoldDB" id="A0AA43RKX4"/>
<gene>
    <name evidence="10" type="ORF">Q3982_01570</name>
</gene>
<keyword evidence="4" id="KW-0963">Cytoplasm</keyword>
<evidence type="ECO:0000256" key="4">
    <source>
        <dbReference type="ARBA" id="ARBA00022490"/>
    </source>
</evidence>
<accession>A0AA43RKX4</accession>
<dbReference type="Proteomes" id="UP001168575">
    <property type="component" value="Unassembled WGS sequence"/>
</dbReference>
<dbReference type="Gene3D" id="6.10.250.660">
    <property type="match status" value="1"/>
</dbReference>